<keyword evidence="4" id="KW-1185">Reference proteome</keyword>
<feature type="compositionally biased region" description="Polar residues" evidence="2">
    <location>
        <begin position="536"/>
        <end position="552"/>
    </location>
</feature>
<comment type="caution">
    <text evidence="3">The sequence shown here is derived from an EMBL/GenBank/DDBJ whole genome shotgun (WGS) entry which is preliminary data.</text>
</comment>
<keyword evidence="1" id="KW-0175">Coiled coil</keyword>
<feature type="compositionally biased region" description="Low complexity" evidence="2">
    <location>
        <begin position="1029"/>
        <end position="1042"/>
    </location>
</feature>
<dbReference type="PANTHER" id="PTHR21510">
    <property type="entry name" value="AKNA DOMAIN-CONTAINING PROTEIN"/>
    <property type="match status" value="1"/>
</dbReference>
<feature type="region of interest" description="Disordered" evidence="2">
    <location>
        <begin position="533"/>
        <end position="558"/>
    </location>
</feature>
<feature type="compositionally biased region" description="Basic and acidic residues" evidence="2">
    <location>
        <begin position="384"/>
        <end position="396"/>
    </location>
</feature>
<name>A0AAW1FDE9_ZOAVI</name>
<dbReference type="EMBL" id="JBCEZU010000078">
    <property type="protein sequence ID" value="KAK9532844.1"/>
    <property type="molecule type" value="Genomic_DNA"/>
</dbReference>
<evidence type="ECO:0000256" key="1">
    <source>
        <dbReference type="SAM" id="Coils"/>
    </source>
</evidence>
<feature type="compositionally biased region" description="Polar residues" evidence="2">
    <location>
        <begin position="774"/>
        <end position="795"/>
    </location>
</feature>
<accession>A0AAW1FDE9</accession>
<dbReference type="GO" id="GO:0001837">
    <property type="term" value="P:epithelial to mesenchymal transition"/>
    <property type="evidence" value="ECO:0007669"/>
    <property type="project" value="TreeGrafter"/>
</dbReference>
<feature type="compositionally biased region" description="Polar residues" evidence="2">
    <location>
        <begin position="433"/>
        <end position="445"/>
    </location>
</feature>
<evidence type="ECO:0000256" key="2">
    <source>
        <dbReference type="SAM" id="MobiDB-lite"/>
    </source>
</evidence>
<feature type="compositionally biased region" description="Polar residues" evidence="2">
    <location>
        <begin position="325"/>
        <end position="335"/>
    </location>
</feature>
<feature type="compositionally biased region" description="Polar residues" evidence="2">
    <location>
        <begin position="1100"/>
        <end position="1111"/>
    </location>
</feature>
<dbReference type="GO" id="GO:0005813">
    <property type="term" value="C:centrosome"/>
    <property type="evidence" value="ECO:0007669"/>
    <property type="project" value="TreeGrafter"/>
</dbReference>
<feature type="region of interest" description="Disordered" evidence="2">
    <location>
        <begin position="129"/>
        <end position="165"/>
    </location>
</feature>
<feature type="compositionally biased region" description="Acidic residues" evidence="2">
    <location>
        <begin position="129"/>
        <end position="140"/>
    </location>
</feature>
<feature type="region of interest" description="Disordered" evidence="2">
    <location>
        <begin position="1317"/>
        <end position="1336"/>
    </location>
</feature>
<feature type="compositionally biased region" description="Polar residues" evidence="2">
    <location>
        <begin position="1147"/>
        <end position="1156"/>
    </location>
</feature>
<feature type="region of interest" description="Disordered" evidence="2">
    <location>
        <begin position="768"/>
        <end position="1176"/>
    </location>
</feature>
<dbReference type="InterPro" id="IPR052655">
    <property type="entry name" value="AKNA_Centrosome-Trans_reg"/>
</dbReference>
<feature type="coiled-coil region" evidence="1">
    <location>
        <begin position="470"/>
        <end position="497"/>
    </location>
</feature>
<feature type="compositionally biased region" description="Low complexity" evidence="2">
    <location>
        <begin position="1317"/>
        <end position="1332"/>
    </location>
</feature>
<protein>
    <recommendedName>
        <fullName evidence="5">AT-hook transcription factor</fullName>
    </recommendedName>
</protein>
<evidence type="ECO:0008006" key="5">
    <source>
        <dbReference type="Google" id="ProtNLM"/>
    </source>
</evidence>
<dbReference type="GO" id="GO:0060234">
    <property type="term" value="P:neuroblast delamination"/>
    <property type="evidence" value="ECO:0007669"/>
    <property type="project" value="TreeGrafter"/>
</dbReference>
<feature type="compositionally biased region" description="Basic and acidic residues" evidence="2">
    <location>
        <begin position="340"/>
        <end position="358"/>
    </location>
</feature>
<sequence>METRKNTTAGVLFWTPAPVRTSPTSSVISEDEDFVNQMDENGIIGLSEVQEDLELWTSCCDSDAESNPNLYPGPLPLQEADPRGPERDTPEELSYNLSQHWSHNESQGEDVQIRSPFEDLMDRAEEQGMDMTEEEKDGEEAGTSSDGKRKKNRHPSTSRELGTTKGLAECSVFKLEMEISPTPYHPSAMGPATVSNHHCPISRPASPVAALALPNLCHFTAEELASPGIDAETLPDMSCTESCTESFTESFTESPQESHRSHVSLKSSPRCDEVKLVKASDKSGNRNQNRNQNCLLPSKFSPAWNLSSQKPQKQPTPSPRKIRQPSPQSTYSSHRSLSKAKADSSKLQHRTASPDKGQRTPRARTNAAEMDESRKRPLGYRTPDFSKVEPKVHFPKDGYNPPKSRSSSKRESPSPEPPFVFTSPADDAKEVLLNTTDGSPLSSDSYIPPTSAPTSPVPQEFRSQQQATLFDQLEDEYNKLLTKYADAENTIDLLRLAAKVNLYSDPPKPGHLVLSGPNRDPSKFMTLDFPPAQRAEFSSPSPDQTGHSNHQRSSSSCSFDSCGSSSTRSLDPKVGQQVAKILCNQADKFLQQLQTFEDILKELGPFDQMKGLSQLAEGLDSLERGYLLARDEHNVLLQHGAQIRHFDPDRELEELIFQCGLHMDELQELVEQMQQEQPTCVAPPYPPPHLYRSPSSVPSEGGETLTDPQFPLVSLLVDPGEAAAVEVSLASQESDEDEDTLNSLYFKPLNGKQRRVEQDLATLMDHFKELPKPSDNSQREGASSSAALRSDTQPSDEGKERRSHRTGDLEVQKSLPRRKDKSDHLDSAPVRTVKQPASRSSSSSRRASSQSTTLHPLSSRRSLEVEKSHSSSPSILGDITTLGKRNSKLQTGSSGVLSQDGIVSPETDSGFVCSESSCLTPAAASSPLHQRASESVSGPQEANPGNRHTGPVSAPASSSSHSCTCAMQPRSDSQLDRDQQRRRTVSCSPQPSVRHTEQTRADSGTSEFGLESDRSHTVSEDSQDEYTESINSLYNSSPSSSPAGRHHHDDSLRALSSSQEPNRNDAIQRLEAGVTRVRERLESCVRNTKPLSSVRAAASAQESYTHHNSSPPRCRPGEQRDDVSSGRRDRRPVDEVEESTLRRTTRKGTPSAQRQKPQLDIFTGSERSSPNPQPLVSRCIQTSTAAPDSYCLHTSTVRSRTHPRQHLDVSEPADEPDSRGRRAPLRPQCLSRYQERSEIGGDREPVHSYYCCCCPLGGRPEPSRSTEPDCRRVSDSPTSCHLDRAVRSRHFAATAPPALMQCMPVFPPQLLVYSSPSYASPSHSTPSGSHQSSSEHETYLWTHGSLSGVLTQSCSY</sequence>
<feature type="region of interest" description="Disordered" evidence="2">
    <location>
        <begin position="278"/>
        <end position="463"/>
    </location>
</feature>
<feature type="compositionally biased region" description="Low complexity" evidence="2">
    <location>
        <begin position="953"/>
        <end position="962"/>
    </location>
</feature>
<feature type="compositionally biased region" description="Basic and acidic residues" evidence="2">
    <location>
        <begin position="80"/>
        <end position="90"/>
    </location>
</feature>
<feature type="region of interest" description="Disordered" evidence="2">
    <location>
        <begin position="686"/>
        <end position="707"/>
    </location>
</feature>
<organism evidence="3 4">
    <name type="scientific">Zoarces viviparus</name>
    <name type="common">Viviparous eelpout</name>
    <name type="synonym">Blennius viviparus</name>
    <dbReference type="NCBI Taxonomy" id="48416"/>
    <lineage>
        <taxon>Eukaryota</taxon>
        <taxon>Metazoa</taxon>
        <taxon>Chordata</taxon>
        <taxon>Craniata</taxon>
        <taxon>Vertebrata</taxon>
        <taxon>Euteleostomi</taxon>
        <taxon>Actinopterygii</taxon>
        <taxon>Neopterygii</taxon>
        <taxon>Teleostei</taxon>
        <taxon>Neoteleostei</taxon>
        <taxon>Acanthomorphata</taxon>
        <taxon>Eupercaria</taxon>
        <taxon>Perciformes</taxon>
        <taxon>Cottioidei</taxon>
        <taxon>Zoarcales</taxon>
        <taxon>Zoarcidae</taxon>
        <taxon>Zoarcinae</taxon>
        <taxon>Zoarces</taxon>
    </lineage>
</organism>
<feature type="compositionally biased region" description="Basic and acidic residues" evidence="2">
    <location>
        <begin position="1115"/>
        <end position="1134"/>
    </location>
</feature>
<feature type="compositionally biased region" description="Basic and acidic residues" evidence="2">
    <location>
        <begin position="796"/>
        <end position="811"/>
    </location>
</feature>
<dbReference type="Proteomes" id="UP001488805">
    <property type="component" value="Unassembled WGS sequence"/>
</dbReference>
<feature type="compositionally biased region" description="Low complexity" evidence="2">
    <location>
        <begin position="837"/>
        <end position="851"/>
    </location>
</feature>
<feature type="region of interest" description="Disordered" evidence="2">
    <location>
        <begin position="1195"/>
        <end position="1226"/>
    </location>
</feature>
<proteinExistence type="predicted"/>
<evidence type="ECO:0000313" key="3">
    <source>
        <dbReference type="EMBL" id="KAK9532844.1"/>
    </source>
</evidence>
<dbReference type="PANTHER" id="PTHR21510:SF15">
    <property type="entry name" value="MICROTUBULE ORGANIZATION PROTEIN AKNA"/>
    <property type="match status" value="1"/>
</dbReference>
<dbReference type="GO" id="GO:0021849">
    <property type="term" value="P:neuroblast division in subventricular zone"/>
    <property type="evidence" value="ECO:0007669"/>
    <property type="project" value="TreeGrafter"/>
</dbReference>
<evidence type="ECO:0000313" key="4">
    <source>
        <dbReference type="Proteomes" id="UP001488805"/>
    </source>
</evidence>
<feature type="region of interest" description="Disordered" evidence="2">
    <location>
        <begin position="59"/>
        <end position="93"/>
    </location>
</feature>
<feature type="region of interest" description="Disordered" evidence="2">
    <location>
        <begin position="250"/>
        <end position="269"/>
    </location>
</feature>
<gene>
    <name evidence="3" type="ORF">VZT92_010209</name>
</gene>
<feature type="compositionally biased region" description="Polar residues" evidence="2">
    <location>
        <begin position="888"/>
        <end position="897"/>
    </location>
</feature>
<reference evidence="3 4" key="1">
    <citation type="journal article" date="2024" name="Genome Biol. Evol.">
        <title>Chromosome-level genome assembly of the viviparous eelpout Zoarces viviparus.</title>
        <authorList>
            <person name="Fuhrmann N."/>
            <person name="Brasseur M.V."/>
            <person name="Bakowski C.E."/>
            <person name="Podsiadlowski L."/>
            <person name="Prost S."/>
            <person name="Krehenwinkel H."/>
            <person name="Mayer C."/>
        </authorList>
    </citation>
    <scope>NUCLEOTIDE SEQUENCE [LARGE SCALE GENOMIC DNA]</scope>
    <source>
        <strain evidence="3">NO-MEL_2022_Ind0_liver</strain>
    </source>
</reference>